<evidence type="ECO:0000313" key="2">
    <source>
        <dbReference type="EMBL" id="PJA42619.1"/>
    </source>
</evidence>
<dbReference type="Pfam" id="PF02739">
    <property type="entry name" value="5_3_exonuc_N"/>
    <property type="match status" value="1"/>
</dbReference>
<dbReference type="Proteomes" id="UP000230484">
    <property type="component" value="Unassembled WGS sequence"/>
</dbReference>
<protein>
    <recommendedName>
        <fullName evidence="1">5'-3' exonuclease alpha-helical arch N-terminal domain-containing protein</fullName>
    </recommendedName>
</protein>
<dbReference type="AlphaFoldDB" id="A0A2M7X914"/>
<dbReference type="Gene3D" id="3.40.50.1010">
    <property type="entry name" value="5'-nuclease"/>
    <property type="match status" value="1"/>
</dbReference>
<accession>A0A2M7X914</accession>
<dbReference type="EMBL" id="PFWW01000048">
    <property type="protein sequence ID" value="PJA42619.1"/>
    <property type="molecule type" value="Genomic_DNA"/>
</dbReference>
<proteinExistence type="predicted"/>
<dbReference type="GO" id="GO:0016788">
    <property type="term" value="F:hydrolase activity, acting on ester bonds"/>
    <property type="evidence" value="ECO:0007669"/>
    <property type="project" value="UniProtKB-ARBA"/>
</dbReference>
<evidence type="ECO:0000259" key="1">
    <source>
        <dbReference type="Pfam" id="PF02739"/>
    </source>
</evidence>
<dbReference type="InterPro" id="IPR020046">
    <property type="entry name" value="5-3_exonucl_a-hlix_arch_N"/>
</dbReference>
<gene>
    <name evidence="2" type="ORF">CO176_02230</name>
</gene>
<dbReference type="GO" id="GO:0004518">
    <property type="term" value="F:nuclease activity"/>
    <property type="evidence" value="ECO:0007669"/>
    <property type="project" value="UniProtKB-ARBA"/>
</dbReference>
<sequence length="46" mass="5108">MKLVLIDAFAILHRAFHAIPPLTNKKGEPTNAVYGFVSMILKVVQD</sequence>
<name>A0A2M7X914_9BACT</name>
<dbReference type="InterPro" id="IPR029060">
    <property type="entry name" value="PIN-like_dom_sf"/>
</dbReference>
<evidence type="ECO:0000313" key="3">
    <source>
        <dbReference type="Proteomes" id="UP000230484"/>
    </source>
</evidence>
<organism evidence="2 3">
    <name type="scientific">Candidatus Woesebacteria bacterium CG_4_9_14_3_um_filter_39_10</name>
    <dbReference type="NCBI Taxonomy" id="1975056"/>
    <lineage>
        <taxon>Bacteria</taxon>
        <taxon>Candidatus Woeseibacteriota</taxon>
    </lineage>
</organism>
<feature type="non-terminal residue" evidence="2">
    <location>
        <position position="46"/>
    </location>
</feature>
<feature type="domain" description="5'-3' exonuclease alpha-helical arch N-terminal" evidence="1">
    <location>
        <begin position="2"/>
        <end position="46"/>
    </location>
</feature>
<dbReference type="GO" id="GO:0003677">
    <property type="term" value="F:DNA binding"/>
    <property type="evidence" value="ECO:0007669"/>
    <property type="project" value="InterPro"/>
</dbReference>
<reference evidence="3" key="1">
    <citation type="submission" date="2017-09" db="EMBL/GenBank/DDBJ databases">
        <title>Depth-based differentiation of microbial function through sediment-hosted aquifers and enrichment of novel symbionts in the deep terrestrial subsurface.</title>
        <authorList>
            <person name="Probst A.J."/>
            <person name="Ladd B."/>
            <person name="Jarett J.K."/>
            <person name="Geller-Mcgrath D.E."/>
            <person name="Sieber C.M.K."/>
            <person name="Emerson J.B."/>
            <person name="Anantharaman K."/>
            <person name="Thomas B.C."/>
            <person name="Malmstrom R."/>
            <person name="Stieglmeier M."/>
            <person name="Klingl A."/>
            <person name="Woyke T."/>
            <person name="Ryan C.M."/>
            <person name="Banfield J.F."/>
        </authorList>
    </citation>
    <scope>NUCLEOTIDE SEQUENCE [LARGE SCALE GENOMIC DNA]</scope>
</reference>
<comment type="caution">
    <text evidence="2">The sequence shown here is derived from an EMBL/GenBank/DDBJ whole genome shotgun (WGS) entry which is preliminary data.</text>
</comment>
<dbReference type="SUPFAM" id="SSF88723">
    <property type="entry name" value="PIN domain-like"/>
    <property type="match status" value="1"/>
</dbReference>